<evidence type="ECO:0000313" key="3">
    <source>
        <dbReference type="Proteomes" id="UP000307440"/>
    </source>
</evidence>
<keyword evidence="3" id="KW-1185">Reference proteome</keyword>
<evidence type="ECO:0000256" key="1">
    <source>
        <dbReference type="SAM" id="MobiDB-lite"/>
    </source>
</evidence>
<evidence type="ECO:0000313" key="2">
    <source>
        <dbReference type="EMBL" id="TFK22515.1"/>
    </source>
</evidence>
<proteinExistence type="predicted"/>
<protein>
    <submittedName>
        <fullName evidence="2">Uncharacterized protein</fullName>
    </submittedName>
</protein>
<dbReference type="EMBL" id="ML210238">
    <property type="protein sequence ID" value="TFK22515.1"/>
    <property type="molecule type" value="Genomic_DNA"/>
</dbReference>
<gene>
    <name evidence="2" type="ORF">FA15DRAFT_514800</name>
</gene>
<name>A0A5C3KQU5_COPMA</name>
<accession>A0A5C3KQU5</accession>
<dbReference type="Proteomes" id="UP000307440">
    <property type="component" value="Unassembled WGS sequence"/>
</dbReference>
<dbReference type="AlphaFoldDB" id="A0A5C3KQU5"/>
<sequence>MRSIVHNPDPQSPIPRGHVRPAEGELDQPYTKRIRRGSNEPSPDRAGRLASPSSDSQGGMADSEAETKQGDENTTGPPPKKKRTRTLTTPHQAAVLHALLAQVRMTFGTVDGHTLTSDHVY</sequence>
<dbReference type="STRING" id="230819.A0A5C3KQU5"/>
<organism evidence="2 3">
    <name type="scientific">Coprinopsis marcescibilis</name>
    <name type="common">Agaric fungus</name>
    <name type="synonym">Psathyrella marcescibilis</name>
    <dbReference type="NCBI Taxonomy" id="230819"/>
    <lineage>
        <taxon>Eukaryota</taxon>
        <taxon>Fungi</taxon>
        <taxon>Dikarya</taxon>
        <taxon>Basidiomycota</taxon>
        <taxon>Agaricomycotina</taxon>
        <taxon>Agaricomycetes</taxon>
        <taxon>Agaricomycetidae</taxon>
        <taxon>Agaricales</taxon>
        <taxon>Agaricineae</taxon>
        <taxon>Psathyrellaceae</taxon>
        <taxon>Coprinopsis</taxon>
    </lineage>
</organism>
<reference evidence="2 3" key="1">
    <citation type="journal article" date="2019" name="Nat. Ecol. Evol.">
        <title>Megaphylogeny resolves global patterns of mushroom evolution.</title>
        <authorList>
            <person name="Varga T."/>
            <person name="Krizsan K."/>
            <person name="Foldi C."/>
            <person name="Dima B."/>
            <person name="Sanchez-Garcia M."/>
            <person name="Sanchez-Ramirez S."/>
            <person name="Szollosi G.J."/>
            <person name="Szarkandi J.G."/>
            <person name="Papp V."/>
            <person name="Albert L."/>
            <person name="Andreopoulos W."/>
            <person name="Angelini C."/>
            <person name="Antonin V."/>
            <person name="Barry K.W."/>
            <person name="Bougher N.L."/>
            <person name="Buchanan P."/>
            <person name="Buyck B."/>
            <person name="Bense V."/>
            <person name="Catcheside P."/>
            <person name="Chovatia M."/>
            <person name="Cooper J."/>
            <person name="Damon W."/>
            <person name="Desjardin D."/>
            <person name="Finy P."/>
            <person name="Geml J."/>
            <person name="Haridas S."/>
            <person name="Hughes K."/>
            <person name="Justo A."/>
            <person name="Karasinski D."/>
            <person name="Kautmanova I."/>
            <person name="Kiss B."/>
            <person name="Kocsube S."/>
            <person name="Kotiranta H."/>
            <person name="LaButti K.M."/>
            <person name="Lechner B.E."/>
            <person name="Liimatainen K."/>
            <person name="Lipzen A."/>
            <person name="Lukacs Z."/>
            <person name="Mihaltcheva S."/>
            <person name="Morgado L.N."/>
            <person name="Niskanen T."/>
            <person name="Noordeloos M.E."/>
            <person name="Ohm R.A."/>
            <person name="Ortiz-Santana B."/>
            <person name="Ovrebo C."/>
            <person name="Racz N."/>
            <person name="Riley R."/>
            <person name="Savchenko A."/>
            <person name="Shiryaev A."/>
            <person name="Soop K."/>
            <person name="Spirin V."/>
            <person name="Szebenyi C."/>
            <person name="Tomsovsky M."/>
            <person name="Tulloss R.E."/>
            <person name="Uehling J."/>
            <person name="Grigoriev I.V."/>
            <person name="Vagvolgyi C."/>
            <person name="Papp T."/>
            <person name="Martin F.M."/>
            <person name="Miettinen O."/>
            <person name="Hibbett D.S."/>
            <person name="Nagy L.G."/>
        </authorList>
    </citation>
    <scope>NUCLEOTIDE SEQUENCE [LARGE SCALE GENOMIC DNA]</scope>
    <source>
        <strain evidence="2 3">CBS 121175</strain>
    </source>
</reference>
<feature type="region of interest" description="Disordered" evidence="1">
    <location>
        <begin position="1"/>
        <end position="90"/>
    </location>
</feature>